<dbReference type="GO" id="GO:0005886">
    <property type="term" value="C:plasma membrane"/>
    <property type="evidence" value="ECO:0007669"/>
    <property type="project" value="TreeGrafter"/>
</dbReference>
<reference evidence="4 5" key="1">
    <citation type="submission" date="2016-02" db="EMBL/GenBank/DDBJ databases">
        <title>Complete genome sequence and transcriptome regulation of the pentose utilising yeast Sugiyamaella lignohabitans.</title>
        <authorList>
            <person name="Bellasio M."/>
            <person name="Peymann A."/>
            <person name="Valli M."/>
            <person name="Sipitzky M."/>
            <person name="Graf A."/>
            <person name="Sauer M."/>
            <person name="Marx H."/>
            <person name="Mattanovich D."/>
        </authorList>
    </citation>
    <scope>NUCLEOTIDE SEQUENCE [LARGE SCALE GENOMIC DNA]</scope>
    <source>
        <strain evidence="4 5">CBS 10342</strain>
    </source>
</reference>
<keyword evidence="1" id="KW-0547">Nucleotide-binding</keyword>
<dbReference type="GeneID" id="30037032"/>
<dbReference type="InterPro" id="IPR027484">
    <property type="entry name" value="PInositol-4-P-5-kinase_N"/>
</dbReference>
<evidence type="ECO:0000259" key="3">
    <source>
        <dbReference type="PROSITE" id="PS51455"/>
    </source>
</evidence>
<dbReference type="GO" id="GO:0016308">
    <property type="term" value="F:1-phosphatidylinositol-4-phosphate 5-kinase activity"/>
    <property type="evidence" value="ECO:0007669"/>
    <property type="project" value="TreeGrafter"/>
</dbReference>
<keyword evidence="1" id="KW-0808">Transferase</keyword>
<dbReference type="EMBL" id="CP014502">
    <property type="protein sequence ID" value="ANB13904.1"/>
    <property type="molecule type" value="Genomic_DNA"/>
</dbReference>
<dbReference type="SMART" id="SM00330">
    <property type="entry name" value="PIPKc"/>
    <property type="match status" value="1"/>
</dbReference>
<dbReference type="PROSITE" id="PS51455">
    <property type="entry name" value="PIPK"/>
    <property type="match status" value="1"/>
</dbReference>
<sequence length="727" mass="81795">MGLRKLCRKFRHPFERDESVITTHHSFNDGVVASKSMPPDHLRTRQNSSVEGIRSSYPNCQAFLAKYGTKDQAPRDNSRIGIIENPRNSYPNCEKLAYYSKRSACGNLAQTGSTSRPYRHKDFDLIKTPQSPTGSIDSKKTLNPETFWPTTVVNHLIFEQNGYEEFIAKGMNSDLGTKGNNSEFEMDSTHSSGAENLHLIWSTPSQVSLVTVDQSSTSSVSTVCSEEIVHQNVSQITEQVIKASNASDSLDSEETLHSLVNHGDKPVCEVVTMPSNNDTDGSCTSESSQNFSELTKEESTSDKPTSPPVRPVRPRVCPFLLQPEIDEMIAKERGELVTSSVLRCGQSNLSDTYELPSATSASILEAATREYPPRFGSVDAALNPEVVKFDEDKKTMLMKRAQAKIDSLKRKLGLKSNPVAPKKYLIFLGIYSSLVENPPIIHPEVRVQFFLPGHKTFNVSPDAVVQCHFPSVYENIRTLRGSYFPEYLNSFLFDHHALHVKSPGKTDSDFYFTADRKYVIKTIQRKEHNTLMGESFMKDYYSHIQENPESLIPTYLGHFTLRTLGKDTHFVVMKNLVGTDVDTVYDLKGIKHRKRSEATSAMNGRDINKDGDWVENQEIIFMGKDKRKKLLTQLASDVALLEKYNIMEYSLLVGIHKDPQSSEIRHAMGMIDSLSPYGVSKALKSNISRIVHHHSSLNIINPRDYGKRFLNFIGSTVVLERGRPMTY</sequence>
<name>A0A167ECG6_9ASCO</name>
<keyword evidence="1" id="KW-0067">ATP-binding</keyword>
<dbReference type="PANTHER" id="PTHR23086">
    <property type="entry name" value="PHOSPHATIDYLINOSITOL-4-PHOSPHATE 5-KINASE"/>
    <property type="match status" value="1"/>
</dbReference>
<dbReference type="InterPro" id="IPR027483">
    <property type="entry name" value="PInositol-4-P-4/5-kinase_C_sf"/>
</dbReference>
<dbReference type="Pfam" id="PF01504">
    <property type="entry name" value="PIP5K"/>
    <property type="match status" value="2"/>
</dbReference>
<accession>A0A167ECG6</accession>
<dbReference type="PANTHER" id="PTHR23086:SF8">
    <property type="entry name" value="PHOSPHATIDYLINOSITOL 5-PHOSPHATE 4-KINASE, ISOFORM A"/>
    <property type="match status" value="1"/>
</dbReference>
<keyword evidence="5" id="KW-1185">Reference proteome</keyword>
<feature type="compositionally biased region" description="Polar residues" evidence="2">
    <location>
        <begin position="274"/>
        <end position="293"/>
    </location>
</feature>
<proteinExistence type="predicted"/>
<evidence type="ECO:0000313" key="5">
    <source>
        <dbReference type="Proteomes" id="UP000189580"/>
    </source>
</evidence>
<dbReference type="SUPFAM" id="SSF56104">
    <property type="entry name" value="SAICAR synthase-like"/>
    <property type="match status" value="1"/>
</dbReference>
<gene>
    <name evidence="4" type="primary">MSS4</name>
    <name evidence="4" type="ORF">AWJ20_4855</name>
</gene>
<dbReference type="GO" id="GO:0046854">
    <property type="term" value="P:phosphatidylinositol phosphate biosynthetic process"/>
    <property type="evidence" value="ECO:0007669"/>
    <property type="project" value="TreeGrafter"/>
</dbReference>
<keyword evidence="1 4" id="KW-0418">Kinase</keyword>
<dbReference type="InterPro" id="IPR002498">
    <property type="entry name" value="PInositol-4-P-4/5-kinase_core"/>
</dbReference>
<feature type="region of interest" description="Disordered" evidence="2">
    <location>
        <begin position="274"/>
        <end position="311"/>
    </location>
</feature>
<evidence type="ECO:0000256" key="1">
    <source>
        <dbReference type="PROSITE-ProRule" id="PRU00781"/>
    </source>
</evidence>
<dbReference type="InterPro" id="IPR023610">
    <property type="entry name" value="PInositol-4/5-P-5/4-kinase"/>
</dbReference>
<dbReference type="KEGG" id="slb:AWJ20_4855"/>
<dbReference type="RefSeq" id="XP_018736381.1">
    <property type="nucleotide sequence ID" value="XM_018881954.1"/>
</dbReference>
<dbReference type="AlphaFoldDB" id="A0A167ECG6"/>
<evidence type="ECO:0000256" key="2">
    <source>
        <dbReference type="SAM" id="MobiDB-lite"/>
    </source>
</evidence>
<dbReference type="OrthoDB" id="20783at2759"/>
<dbReference type="Gene3D" id="3.30.810.10">
    <property type="entry name" value="2-Layer Sandwich"/>
    <property type="match status" value="1"/>
</dbReference>
<evidence type="ECO:0000313" key="4">
    <source>
        <dbReference type="EMBL" id="ANB13904.1"/>
    </source>
</evidence>
<dbReference type="CDD" id="cd00139">
    <property type="entry name" value="PIPKc"/>
    <property type="match status" value="1"/>
</dbReference>
<dbReference type="Gene3D" id="3.30.800.10">
    <property type="entry name" value="Phosphatidylinositol Phosphate Kinase II Beta"/>
    <property type="match status" value="1"/>
</dbReference>
<protein>
    <submittedName>
        <fullName evidence="4">1-phosphatidylinositol-4-phosphate 5-kinase</fullName>
    </submittedName>
</protein>
<feature type="domain" description="PIPK" evidence="3">
    <location>
        <begin position="402"/>
        <end position="717"/>
    </location>
</feature>
<organism evidence="4 5">
    <name type="scientific">Sugiyamaella lignohabitans</name>
    <dbReference type="NCBI Taxonomy" id="796027"/>
    <lineage>
        <taxon>Eukaryota</taxon>
        <taxon>Fungi</taxon>
        <taxon>Dikarya</taxon>
        <taxon>Ascomycota</taxon>
        <taxon>Saccharomycotina</taxon>
        <taxon>Dipodascomycetes</taxon>
        <taxon>Dipodascales</taxon>
        <taxon>Trichomonascaceae</taxon>
        <taxon>Sugiyamaella</taxon>
    </lineage>
</organism>
<dbReference type="Proteomes" id="UP000189580">
    <property type="component" value="Chromosome d"/>
</dbReference>
<dbReference type="GO" id="GO:0005524">
    <property type="term" value="F:ATP binding"/>
    <property type="evidence" value="ECO:0007669"/>
    <property type="project" value="UniProtKB-UniRule"/>
</dbReference>